<sequence length="107" mass="11579">MLHIHTKVFTNWAPQPSRTFKAGHLAYTGQCFFNDDVSETINKVTSTPSATHTAACATGMTDSTSSTTPMWHYDPVVKLEKLGVIIDQGLVGFITMGINASAAYDLV</sequence>
<dbReference type="PANTHER" id="PTHR34315">
    <property type="match status" value="1"/>
</dbReference>
<dbReference type="AlphaFoldDB" id="A0A165X780"/>
<evidence type="ECO:0000313" key="2">
    <source>
        <dbReference type="Proteomes" id="UP000076532"/>
    </source>
</evidence>
<gene>
    <name evidence="1" type="ORF">FIBSPDRAFT_964900</name>
</gene>
<reference evidence="1 2" key="1">
    <citation type="journal article" date="2016" name="Mol. Biol. Evol.">
        <title>Comparative Genomics of Early-Diverging Mushroom-Forming Fungi Provides Insights into the Origins of Lignocellulose Decay Capabilities.</title>
        <authorList>
            <person name="Nagy L.G."/>
            <person name="Riley R."/>
            <person name="Tritt A."/>
            <person name="Adam C."/>
            <person name="Daum C."/>
            <person name="Floudas D."/>
            <person name="Sun H."/>
            <person name="Yadav J.S."/>
            <person name="Pangilinan J."/>
            <person name="Larsson K.H."/>
            <person name="Matsuura K."/>
            <person name="Barry K."/>
            <person name="Labutti K."/>
            <person name="Kuo R."/>
            <person name="Ohm R.A."/>
            <person name="Bhattacharya S.S."/>
            <person name="Shirouzu T."/>
            <person name="Yoshinaga Y."/>
            <person name="Martin F.M."/>
            <person name="Grigoriev I.V."/>
            <person name="Hibbett D.S."/>
        </authorList>
    </citation>
    <scope>NUCLEOTIDE SEQUENCE [LARGE SCALE GENOMIC DNA]</scope>
    <source>
        <strain evidence="1 2">CBS 109695</strain>
    </source>
</reference>
<keyword evidence="2" id="KW-1185">Reference proteome</keyword>
<dbReference type="EMBL" id="KV417725">
    <property type="protein sequence ID" value="KZP08275.1"/>
    <property type="molecule type" value="Genomic_DNA"/>
</dbReference>
<dbReference type="OrthoDB" id="121380at2759"/>
<organism evidence="1 2">
    <name type="scientific">Athelia psychrophila</name>
    <dbReference type="NCBI Taxonomy" id="1759441"/>
    <lineage>
        <taxon>Eukaryota</taxon>
        <taxon>Fungi</taxon>
        <taxon>Dikarya</taxon>
        <taxon>Basidiomycota</taxon>
        <taxon>Agaricomycotina</taxon>
        <taxon>Agaricomycetes</taxon>
        <taxon>Agaricomycetidae</taxon>
        <taxon>Atheliales</taxon>
        <taxon>Atheliaceae</taxon>
        <taxon>Athelia</taxon>
    </lineage>
</organism>
<proteinExistence type="predicted"/>
<protein>
    <submittedName>
        <fullName evidence="1">Uncharacterized protein</fullName>
    </submittedName>
</protein>
<dbReference type="PANTHER" id="PTHR34315:SF1">
    <property type="entry name" value="INTRADIOL RING-CLEAVAGE DIOXYGENASES DOMAIN-CONTAINING PROTEIN-RELATED"/>
    <property type="match status" value="1"/>
</dbReference>
<evidence type="ECO:0000313" key="1">
    <source>
        <dbReference type="EMBL" id="KZP08275.1"/>
    </source>
</evidence>
<dbReference type="Proteomes" id="UP000076532">
    <property type="component" value="Unassembled WGS sequence"/>
</dbReference>
<accession>A0A165X780</accession>
<name>A0A165X780_9AGAM</name>
<dbReference type="STRING" id="436010.A0A165X780"/>